<keyword evidence="3" id="KW-1185">Reference proteome</keyword>
<organism evidence="2 3">
    <name type="scientific">Ramlibacter albus</name>
    <dbReference type="NCBI Taxonomy" id="2079448"/>
    <lineage>
        <taxon>Bacteria</taxon>
        <taxon>Pseudomonadati</taxon>
        <taxon>Pseudomonadota</taxon>
        <taxon>Betaproteobacteria</taxon>
        <taxon>Burkholderiales</taxon>
        <taxon>Comamonadaceae</taxon>
        <taxon>Ramlibacter</taxon>
    </lineage>
</organism>
<dbReference type="EMBL" id="JACORU010000007">
    <property type="protein sequence ID" value="MBC5766771.1"/>
    <property type="molecule type" value="Genomic_DNA"/>
</dbReference>
<evidence type="ECO:0000256" key="1">
    <source>
        <dbReference type="SAM" id="Phobius"/>
    </source>
</evidence>
<evidence type="ECO:0000313" key="2">
    <source>
        <dbReference type="EMBL" id="MBC5766771.1"/>
    </source>
</evidence>
<evidence type="ECO:0000313" key="3">
    <source>
        <dbReference type="Proteomes" id="UP000596827"/>
    </source>
</evidence>
<dbReference type="Proteomes" id="UP000596827">
    <property type="component" value="Unassembled WGS sequence"/>
</dbReference>
<gene>
    <name evidence="2" type="ORF">H8R02_20065</name>
</gene>
<protein>
    <submittedName>
        <fullName evidence="2">Uncharacterized protein</fullName>
    </submittedName>
</protein>
<dbReference type="RefSeq" id="WP_187083243.1">
    <property type="nucleotide sequence ID" value="NZ_JACORU010000007.1"/>
</dbReference>
<keyword evidence="1" id="KW-0812">Transmembrane</keyword>
<sequence length="81" mass="8245">MVTEFPILAGIIALIVSLVVGAIELDAVKSKVPPAVTWLTGAGAIIALVGSAPYSAILRLLVILALLGVLGAGIRWTLKNA</sequence>
<dbReference type="AlphaFoldDB" id="A0A923MAP4"/>
<name>A0A923MAP4_9BURK</name>
<accession>A0A923MAP4</accession>
<comment type="caution">
    <text evidence="2">The sequence shown here is derived from an EMBL/GenBank/DDBJ whole genome shotgun (WGS) entry which is preliminary data.</text>
</comment>
<feature type="transmembrane region" description="Helical" evidence="1">
    <location>
        <begin position="60"/>
        <end position="78"/>
    </location>
</feature>
<keyword evidence="1" id="KW-1133">Transmembrane helix</keyword>
<keyword evidence="1" id="KW-0472">Membrane</keyword>
<feature type="transmembrane region" description="Helical" evidence="1">
    <location>
        <begin position="6"/>
        <end position="23"/>
    </location>
</feature>
<feature type="transmembrane region" description="Helical" evidence="1">
    <location>
        <begin position="35"/>
        <end position="54"/>
    </location>
</feature>
<proteinExistence type="predicted"/>
<reference evidence="2" key="1">
    <citation type="submission" date="2020-08" db="EMBL/GenBank/DDBJ databases">
        <title>Ramlibacter sp. GTP1 16S ribosomal RNA gene genome sequencing and assembly.</title>
        <authorList>
            <person name="Kang M."/>
        </authorList>
    </citation>
    <scope>NUCLEOTIDE SEQUENCE</scope>
    <source>
        <strain evidence="2">GTP1</strain>
    </source>
</reference>